<evidence type="ECO:0000313" key="2">
    <source>
        <dbReference type="Proteomes" id="UP000837857"/>
    </source>
</evidence>
<name>A0ABN8IVI0_9NEOP</name>
<feature type="non-terminal residue" evidence="1">
    <location>
        <position position="1"/>
    </location>
</feature>
<reference evidence="1" key="1">
    <citation type="submission" date="2022-03" db="EMBL/GenBank/DDBJ databases">
        <authorList>
            <person name="Martin H S."/>
        </authorList>
    </citation>
    <scope>NUCLEOTIDE SEQUENCE</scope>
</reference>
<dbReference type="EMBL" id="OW152817">
    <property type="protein sequence ID" value="CAH2068244.1"/>
    <property type="molecule type" value="Genomic_DNA"/>
</dbReference>
<gene>
    <name evidence="1" type="ORF">IPOD504_LOCUS14158</name>
</gene>
<protein>
    <submittedName>
        <fullName evidence="1">Uncharacterized protein</fullName>
    </submittedName>
</protein>
<organism evidence="1 2">
    <name type="scientific">Iphiclides podalirius</name>
    <name type="common">scarce swallowtail</name>
    <dbReference type="NCBI Taxonomy" id="110791"/>
    <lineage>
        <taxon>Eukaryota</taxon>
        <taxon>Metazoa</taxon>
        <taxon>Ecdysozoa</taxon>
        <taxon>Arthropoda</taxon>
        <taxon>Hexapoda</taxon>
        <taxon>Insecta</taxon>
        <taxon>Pterygota</taxon>
        <taxon>Neoptera</taxon>
        <taxon>Endopterygota</taxon>
        <taxon>Lepidoptera</taxon>
        <taxon>Glossata</taxon>
        <taxon>Ditrysia</taxon>
        <taxon>Papilionoidea</taxon>
        <taxon>Papilionidae</taxon>
        <taxon>Papilioninae</taxon>
        <taxon>Iphiclides</taxon>
    </lineage>
</organism>
<dbReference type="Proteomes" id="UP000837857">
    <property type="component" value="Chromosome 5"/>
</dbReference>
<evidence type="ECO:0000313" key="1">
    <source>
        <dbReference type="EMBL" id="CAH2068244.1"/>
    </source>
</evidence>
<proteinExistence type="predicted"/>
<keyword evidence="2" id="KW-1185">Reference proteome</keyword>
<accession>A0ABN8IVI0</accession>
<sequence>MLSTLSNFHYVLQSRYRQAAVCVGNCGMDIKTTINKHVRIWSAPFCGAAIESGRLAASVHTADTRASGPSADLFGPEPAIGRIRPTAATCAIAGRAALTASDTPAPTNTEWVTQNPE</sequence>